<keyword evidence="7 10" id="KW-0067">ATP-binding</keyword>
<comment type="similarity">
    <text evidence="1">Belongs to the protein kinase superfamily. STE Ser/Thr protein kinase family. MAP kinase kinase kinase subfamily.</text>
</comment>
<evidence type="ECO:0000259" key="14">
    <source>
        <dbReference type="PROSITE" id="PS50200"/>
    </source>
</evidence>
<dbReference type="PROSITE" id="PS50105">
    <property type="entry name" value="SAM_DOMAIN"/>
    <property type="match status" value="1"/>
</dbReference>
<evidence type="ECO:0000259" key="12">
    <source>
        <dbReference type="PROSITE" id="PS50011"/>
    </source>
</evidence>
<dbReference type="FunFam" id="1.10.150.50:FF:000075">
    <property type="entry name" value="Serine/threonine-protein kinase STE11"/>
    <property type="match status" value="1"/>
</dbReference>
<dbReference type="EC" id="2.7.11.25" evidence="2"/>
<feature type="region of interest" description="Disordered" evidence="11">
    <location>
        <begin position="1"/>
        <end position="44"/>
    </location>
</feature>
<evidence type="ECO:0000256" key="10">
    <source>
        <dbReference type="PROSITE-ProRule" id="PRU10141"/>
    </source>
</evidence>
<evidence type="ECO:0000256" key="3">
    <source>
        <dbReference type="ARBA" id="ARBA00022527"/>
    </source>
</evidence>
<dbReference type="Proteomes" id="UP000750711">
    <property type="component" value="Unassembled WGS sequence"/>
</dbReference>
<reference evidence="15" key="1">
    <citation type="submission" date="2021-03" db="EMBL/GenBank/DDBJ databases">
        <title>Comparative genomics and phylogenomic investigation of the class Geoglossomycetes provide insights into ecological specialization and systematics.</title>
        <authorList>
            <person name="Melie T."/>
            <person name="Pirro S."/>
            <person name="Miller A.N."/>
            <person name="Quandt A."/>
        </authorList>
    </citation>
    <scope>NUCLEOTIDE SEQUENCE</scope>
    <source>
        <strain evidence="15">CAQ_001_2017</strain>
    </source>
</reference>
<dbReference type="PANTHER" id="PTHR11584">
    <property type="entry name" value="SERINE/THREONINE PROTEIN KINASE"/>
    <property type="match status" value="1"/>
</dbReference>
<dbReference type="SMART" id="SM00454">
    <property type="entry name" value="SAM"/>
    <property type="match status" value="1"/>
</dbReference>
<gene>
    <name evidence="15" type="ORF">GP486_003972</name>
</gene>
<evidence type="ECO:0000256" key="4">
    <source>
        <dbReference type="ARBA" id="ARBA00022679"/>
    </source>
</evidence>
<dbReference type="PROSITE" id="PS00107">
    <property type="entry name" value="PROTEIN_KINASE_ATP"/>
    <property type="match status" value="1"/>
</dbReference>
<dbReference type="InterPro" id="IPR017441">
    <property type="entry name" value="Protein_kinase_ATP_BS"/>
</dbReference>
<evidence type="ECO:0000256" key="5">
    <source>
        <dbReference type="ARBA" id="ARBA00022741"/>
    </source>
</evidence>
<comment type="catalytic activity">
    <reaction evidence="9">
        <text>L-seryl-[protein] + ATP = O-phospho-L-seryl-[protein] + ADP + H(+)</text>
        <dbReference type="Rhea" id="RHEA:17989"/>
        <dbReference type="Rhea" id="RHEA-COMP:9863"/>
        <dbReference type="Rhea" id="RHEA-COMP:11604"/>
        <dbReference type="ChEBI" id="CHEBI:15378"/>
        <dbReference type="ChEBI" id="CHEBI:29999"/>
        <dbReference type="ChEBI" id="CHEBI:30616"/>
        <dbReference type="ChEBI" id="CHEBI:83421"/>
        <dbReference type="ChEBI" id="CHEBI:456216"/>
        <dbReference type="EC" id="2.7.11.25"/>
    </reaction>
</comment>
<dbReference type="InterPro" id="IPR011009">
    <property type="entry name" value="Kinase-like_dom_sf"/>
</dbReference>
<feature type="region of interest" description="Disordered" evidence="11">
    <location>
        <begin position="203"/>
        <end position="283"/>
    </location>
</feature>
<feature type="domain" description="SAM" evidence="13">
    <location>
        <begin position="66"/>
        <end position="134"/>
    </location>
</feature>
<evidence type="ECO:0000313" key="16">
    <source>
        <dbReference type="Proteomes" id="UP000750711"/>
    </source>
</evidence>
<evidence type="ECO:0000256" key="8">
    <source>
        <dbReference type="ARBA" id="ARBA00047559"/>
    </source>
</evidence>
<keyword evidence="4" id="KW-0808">Transferase</keyword>
<dbReference type="SUPFAM" id="SSF56112">
    <property type="entry name" value="Protein kinase-like (PK-like)"/>
    <property type="match status" value="1"/>
</dbReference>
<evidence type="ECO:0000256" key="1">
    <source>
        <dbReference type="ARBA" id="ARBA00006529"/>
    </source>
</evidence>
<evidence type="ECO:0000256" key="2">
    <source>
        <dbReference type="ARBA" id="ARBA00012406"/>
    </source>
</evidence>
<dbReference type="FunFam" id="3.10.20.90:FF:000214">
    <property type="entry name" value="Serine/threonine-protein kinase STE11"/>
    <property type="match status" value="1"/>
</dbReference>
<dbReference type="InterPro" id="IPR000719">
    <property type="entry name" value="Prot_kinase_dom"/>
</dbReference>
<dbReference type="Gene3D" id="3.10.20.90">
    <property type="entry name" value="Phosphatidylinositol 3-kinase Catalytic Subunit, Chain A, domain 1"/>
    <property type="match status" value="1"/>
</dbReference>
<dbReference type="PROSITE" id="PS50200">
    <property type="entry name" value="RA"/>
    <property type="match status" value="1"/>
</dbReference>
<comment type="catalytic activity">
    <reaction evidence="8">
        <text>L-threonyl-[protein] + ATP = O-phospho-L-threonyl-[protein] + ADP + H(+)</text>
        <dbReference type="Rhea" id="RHEA:46608"/>
        <dbReference type="Rhea" id="RHEA-COMP:11060"/>
        <dbReference type="Rhea" id="RHEA-COMP:11605"/>
        <dbReference type="ChEBI" id="CHEBI:15378"/>
        <dbReference type="ChEBI" id="CHEBI:30013"/>
        <dbReference type="ChEBI" id="CHEBI:30616"/>
        <dbReference type="ChEBI" id="CHEBI:61977"/>
        <dbReference type="ChEBI" id="CHEBI:456216"/>
        <dbReference type="EC" id="2.7.11.25"/>
    </reaction>
</comment>
<dbReference type="FunFam" id="1.10.510.10:FF:000334">
    <property type="entry name" value="Serine/threonine-protein kinase STE11"/>
    <property type="match status" value="1"/>
</dbReference>
<feature type="binding site" evidence="10">
    <location>
        <position position="714"/>
    </location>
    <ligand>
        <name>ATP</name>
        <dbReference type="ChEBI" id="CHEBI:30616"/>
    </ligand>
</feature>
<proteinExistence type="inferred from homology"/>
<keyword evidence="5 10" id="KW-0547">Nucleotide-binding</keyword>
<feature type="domain" description="Protein kinase" evidence="12">
    <location>
        <begin position="685"/>
        <end position="952"/>
    </location>
</feature>
<dbReference type="CDD" id="cd09534">
    <property type="entry name" value="SAM_Ste11_fungal"/>
    <property type="match status" value="1"/>
</dbReference>
<keyword evidence="6" id="KW-0418">Kinase</keyword>
<dbReference type="InterPro" id="IPR029458">
    <property type="entry name" value="Ras-bd_By2"/>
</dbReference>
<accession>A0A9P8RQG1</accession>
<evidence type="ECO:0000256" key="11">
    <source>
        <dbReference type="SAM" id="MobiDB-lite"/>
    </source>
</evidence>
<feature type="compositionally biased region" description="Low complexity" evidence="11">
    <location>
        <begin position="14"/>
        <end position="24"/>
    </location>
</feature>
<feature type="compositionally biased region" description="Polar residues" evidence="11">
    <location>
        <begin position="611"/>
        <end position="621"/>
    </location>
</feature>
<dbReference type="GO" id="GO:0004709">
    <property type="term" value="F:MAP kinase kinase kinase activity"/>
    <property type="evidence" value="ECO:0007669"/>
    <property type="project" value="UniProtKB-EC"/>
</dbReference>
<feature type="domain" description="Ras-associating" evidence="14">
    <location>
        <begin position="292"/>
        <end position="379"/>
    </location>
</feature>
<feature type="compositionally biased region" description="Polar residues" evidence="11">
    <location>
        <begin position="428"/>
        <end position="444"/>
    </location>
</feature>
<dbReference type="SMART" id="SM01304">
    <property type="entry name" value="Ras_bdg_2"/>
    <property type="match status" value="1"/>
</dbReference>
<name>A0A9P8RQG1_9PEZI</name>
<dbReference type="Gene3D" id="1.10.150.50">
    <property type="entry name" value="Transcription Factor, Ets-1"/>
    <property type="match status" value="1"/>
</dbReference>
<feature type="region of interest" description="Disordered" evidence="11">
    <location>
        <begin position="150"/>
        <end position="185"/>
    </location>
</feature>
<dbReference type="EMBL" id="JAGHQM010000580">
    <property type="protein sequence ID" value="KAH0559515.1"/>
    <property type="molecule type" value="Genomic_DNA"/>
</dbReference>
<evidence type="ECO:0000256" key="7">
    <source>
        <dbReference type="ARBA" id="ARBA00022840"/>
    </source>
</evidence>
<dbReference type="GO" id="GO:0005524">
    <property type="term" value="F:ATP binding"/>
    <property type="evidence" value="ECO:0007669"/>
    <property type="project" value="UniProtKB-UniRule"/>
</dbReference>
<feature type="region of interest" description="Disordered" evidence="11">
    <location>
        <begin position="428"/>
        <end position="483"/>
    </location>
</feature>
<organism evidence="15 16">
    <name type="scientific">Trichoglossum hirsutum</name>
    <dbReference type="NCBI Taxonomy" id="265104"/>
    <lineage>
        <taxon>Eukaryota</taxon>
        <taxon>Fungi</taxon>
        <taxon>Dikarya</taxon>
        <taxon>Ascomycota</taxon>
        <taxon>Pezizomycotina</taxon>
        <taxon>Geoglossomycetes</taxon>
        <taxon>Geoglossales</taxon>
        <taxon>Geoglossaceae</taxon>
        <taxon>Trichoglossum</taxon>
    </lineage>
</organism>
<keyword evidence="16" id="KW-1185">Reference proteome</keyword>
<sequence length="956" mass="105603">MLASKSPYTGPTQSVSSGHGSSSGLHPPALNHRSPLPNITGHGIVASPTDSEFSEIYDASEHIRSWDEKQVGEWLRSINCAQYEALFKGDYSTANNFNGDNLLECDQAVLKDLGIKKVGDRVRIFVAIKTLRNKAYANQKKRNRDTLAALESTGLPYTPSSSGSPRPIHSAKERSHPTPPSSRRYSRQIDSAMLNYNPLSAVSHGVGSRVSRPESPPVDLDGNRKASRTMRHDTMESPRNQSQGYPSMSMSSSSGKRPGSPDGSRTARPTHARQKSSIDGSLMSSLPTKLPVIRVIYAQGQTRVVNIDGRKTSDEIIRSTLKKFGLREDHVKSYCFYILDGIEPDPKRCRRLHEPELVRICGDQTRVERNRLILRKIHTGEPGMDELQRAAQIAYEESHTILSSAVKKTSTRSQLKVERLTGETWESLQSPISPASNLSNQSGLSVGERERNITSTTYDLERPQSGDSISTNSVNREYGKSKAPQKLRSFLGQRPPSELISSNLTAYFPDHEREDIEKTVRMSIRRSARLSRATSRLSVASNFSFASSLKDAPPIPSIADTWLNNGQTTSRQPRPLSLSKLPLPQTSYRDSIASSSLEPLQEESPDDNRKSYMSFNSTSEPNVAVTDPDGATRLRSYYEDTSVCATDTGMLTPETLTRVLSEDGEEQDEELSRFLTGESWENIKWMKGALIGQGSFGSVYLALHSVTGELMAVKQVEMPSNAGSQMDNKKRAMVDALKREIGLLRELQHPNIVQYLGSSSDEEHLNIFLEYVPGGSVAALLNQYGPLQEPLIRNFVRQILTGLAYLHGREIIHRDIKGANVLVDNKGGIKISDFGISKRVEASSVLSSGAKNRPSLQGSVFWMAPEVVKQTSYTRKADIWSLGCLIVEMFTGNHPYPDCSQLQAIFKIGNSQASPNIPENASAEAATFLGQTFELDHNKRPNADELLLSPFLNPIA</sequence>
<dbReference type="Gene3D" id="1.10.510.10">
    <property type="entry name" value="Transferase(Phosphotransferase) domain 1"/>
    <property type="match status" value="1"/>
</dbReference>
<protein>
    <recommendedName>
        <fullName evidence="2">mitogen-activated protein kinase kinase kinase</fullName>
        <ecNumber evidence="2">2.7.11.25</ecNumber>
    </recommendedName>
</protein>
<dbReference type="SMART" id="SM00220">
    <property type="entry name" value="S_TKc"/>
    <property type="match status" value="1"/>
</dbReference>
<dbReference type="InterPro" id="IPR001660">
    <property type="entry name" value="SAM"/>
</dbReference>
<comment type="caution">
    <text evidence="15">The sequence shown here is derived from an EMBL/GenBank/DDBJ whole genome shotgun (WGS) entry which is preliminary data.</text>
</comment>
<keyword evidence="3" id="KW-0723">Serine/threonine-protein kinase</keyword>
<evidence type="ECO:0000256" key="6">
    <source>
        <dbReference type="ARBA" id="ARBA00022777"/>
    </source>
</evidence>
<dbReference type="Pfam" id="PF00069">
    <property type="entry name" value="Pkinase"/>
    <property type="match status" value="1"/>
</dbReference>
<dbReference type="Pfam" id="PF00536">
    <property type="entry name" value="SAM_1"/>
    <property type="match status" value="1"/>
</dbReference>
<dbReference type="FunFam" id="3.30.200.20:FF:000387">
    <property type="entry name" value="Serine/threonine-protein kinase STE11"/>
    <property type="match status" value="1"/>
</dbReference>
<evidence type="ECO:0000313" key="15">
    <source>
        <dbReference type="EMBL" id="KAH0559515.1"/>
    </source>
</evidence>
<feature type="compositionally biased region" description="Low complexity" evidence="11">
    <location>
        <begin position="570"/>
        <end position="587"/>
    </location>
</feature>
<dbReference type="SUPFAM" id="SSF47769">
    <property type="entry name" value="SAM/Pointed domain"/>
    <property type="match status" value="1"/>
</dbReference>
<dbReference type="PANTHER" id="PTHR11584:SF369">
    <property type="entry name" value="MITOGEN-ACTIVATED PROTEIN KINASE KINASE KINASE 19-RELATED"/>
    <property type="match status" value="1"/>
</dbReference>
<dbReference type="InterPro" id="IPR013761">
    <property type="entry name" value="SAM/pointed_sf"/>
</dbReference>
<dbReference type="AlphaFoldDB" id="A0A9P8RQG1"/>
<evidence type="ECO:0000259" key="13">
    <source>
        <dbReference type="PROSITE" id="PS50105"/>
    </source>
</evidence>
<evidence type="ECO:0000256" key="9">
    <source>
        <dbReference type="ARBA" id="ARBA00048329"/>
    </source>
</evidence>
<dbReference type="InterPro" id="IPR008271">
    <property type="entry name" value="Ser/Thr_kinase_AS"/>
</dbReference>
<feature type="compositionally biased region" description="Polar residues" evidence="11">
    <location>
        <begin position="465"/>
        <end position="475"/>
    </location>
</feature>
<feature type="region of interest" description="Disordered" evidence="11">
    <location>
        <begin position="560"/>
        <end position="628"/>
    </location>
</feature>
<dbReference type="Pfam" id="PF14847">
    <property type="entry name" value="Ras_bdg_2"/>
    <property type="match status" value="1"/>
</dbReference>
<feature type="compositionally biased region" description="Low complexity" evidence="11">
    <location>
        <begin position="242"/>
        <end position="264"/>
    </location>
</feature>
<dbReference type="PROSITE" id="PS50011">
    <property type="entry name" value="PROTEIN_KINASE_DOM"/>
    <property type="match status" value="1"/>
</dbReference>
<dbReference type="PROSITE" id="PS00108">
    <property type="entry name" value="PROTEIN_KINASE_ST"/>
    <property type="match status" value="1"/>
</dbReference>
<feature type="compositionally biased region" description="Polar residues" evidence="11">
    <location>
        <begin position="1"/>
        <end position="13"/>
    </location>
</feature>
<dbReference type="InterPro" id="IPR000159">
    <property type="entry name" value="RA_dom"/>
</dbReference>